<dbReference type="Proteomes" id="UP001364695">
    <property type="component" value="Unassembled WGS sequence"/>
</dbReference>
<evidence type="ECO:0000313" key="2">
    <source>
        <dbReference type="Proteomes" id="UP001364695"/>
    </source>
</evidence>
<accession>A0ACC6P163</accession>
<comment type="caution">
    <text evidence="1">The sequence shown here is derived from an EMBL/GenBank/DDBJ whole genome shotgun (WGS) entry which is preliminary data.</text>
</comment>
<reference evidence="1" key="1">
    <citation type="submission" date="2023-10" db="EMBL/GenBank/DDBJ databases">
        <title>Amphibacter perezi, gen. nov., sp. nov. a novel taxa of the family Comamonadaceae, class Betaproteobacteria isolated from the skin microbiota of Pelophylax perezi from different populations.</title>
        <authorList>
            <person name="Costa S."/>
            <person name="Proenca D.N."/>
            <person name="Lopes I."/>
            <person name="Morais P.V."/>
        </authorList>
    </citation>
    <scope>NUCLEOTIDE SEQUENCE</scope>
    <source>
        <strain evidence="1">SL12-8</strain>
    </source>
</reference>
<name>A0ACC6P163_9BURK</name>
<keyword evidence="2" id="KW-1185">Reference proteome</keyword>
<organism evidence="1 2">
    <name type="scientific">Amphibiibacter pelophylacis</name>
    <dbReference type="NCBI Taxonomy" id="1799477"/>
    <lineage>
        <taxon>Bacteria</taxon>
        <taxon>Pseudomonadati</taxon>
        <taxon>Pseudomonadota</taxon>
        <taxon>Betaproteobacteria</taxon>
        <taxon>Burkholderiales</taxon>
        <taxon>Sphaerotilaceae</taxon>
        <taxon>Amphibiibacter</taxon>
    </lineage>
</organism>
<evidence type="ECO:0000313" key="1">
    <source>
        <dbReference type="EMBL" id="MEJ7137973.1"/>
    </source>
</evidence>
<keyword evidence="1" id="KW-0413">Isomerase</keyword>
<proteinExistence type="predicted"/>
<gene>
    <name evidence="1" type="primary">truB</name>
    <name evidence="1" type="ORF">RV045_05950</name>
</gene>
<dbReference type="EMBL" id="JAWDIE010000007">
    <property type="protein sequence ID" value="MEJ7137973.1"/>
    <property type="molecule type" value="Genomic_DNA"/>
</dbReference>
<protein>
    <submittedName>
        <fullName evidence="1">tRNA pseudouridine(55) synthase TruB</fullName>
        <ecNumber evidence="1">5.4.99.25</ecNumber>
    </submittedName>
</protein>
<dbReference type="EC" id="5.4.99.25" evidence="1"/>
<sequence length="331" mass="35746">MNPASVSTAPAARPQRVRAPRRAIHGVLLLDKPRGLTSQDAVTRVRRLTGAEKGGHAGTLDPLADGLLVVCLGAATKFSASGLDADKTYEALLRLGQTTASFDAETPVLDERPLDGVTSERIAAVCAALQGEQEQLPPMYSALKKDGQPLYELARQGLEVERTPRRITLHEVTVLDLQMPLLRLRVRCSKGTYIRSLAHDIGQQLGCGAHLAGLRRVASGDLEVASGVTLEQLEGLAERPLPQWPAGVLRGVDTLIQDAPVVRLDDAESGRFLSGLRRRTALPDRERVRVYGPQPAAFLGMAHIRARELIPDRLLSPPEVQAVLDQAPRPA</sequence>